<dbReference type="EMBL" id="AEPD01000004">
    <property type="protein sequence ID" value="EFU32042.1"/>
    <property type="molecule type" value="Genomic_DNA"/>
</dbReference>
<keyword evidence="1" id="KW-1133">Transmembrane helix</keyword>
<evidence type="ECO:0000256" key="1">
    <source>
        <dbReference type="SAM" id="Phobius"/>
    </source>
</evidence>
<dbReference type="HOGENOM" id="CLU_138369_0_0_10"/>
<dbReference type="AlphaFoldDB" id="E6K330"/>
<dbReference type="Proteomes" id="UP000003112">
    <property type="component" value="Unassembled WGS sequence"/>
</dbReference>
<proteinExistence type="predicted"/>
<evidence type="ECO:0000313" key="3">
    <source>
        <dbReference type="Proteomes" id="UP000003112"/>
    </source>
</evidence>
<feature type="transmembrane region" description="Helical" evidence="1">
    <location>
        <begin position="6"/>
        <end position="27"/>
    </location>
</feature>
<keyword evidence="1" id="KW-0812">Transmembrane</keyword>
<dbReference type="Gene3D" id="2.40.128.640">
    <property type="match status" value="1"/>
</dbReference>
<accession>E6K330</accession>
<sequence length="180" mass="20126">MFFPVYCFLTLNYVLMSQSFSIFAPIINQTKRIMKKVLLMLVACAAMTACQQKGKTAEAMDNVDSTETMDSLRFQGEVPAADGPGIRYEVALANDTTNGFSMTRTYLEAENGKDKAESFTGKAEKIEKEVDGTKKTAYKFVLGDNDAEYFLVVNDSTLRMVNDELEEAASKLNYDLKRVK</sequence>
<dbReference type="Pfam" id="PF04170">
    <property type="entry name" value="NlpE"/>
    <property type="match status" value="1"/>
</dbReference>
<dbReference type="eggNOG" id="COG3015">
    <property type="taxonomic scope" value="Bacteria"/>
</dbReference>
<comment type="caution">
    <text evidence="2">The sequence shown here is derived from an EMBL/GenBank/DDBJ whole genome shotgun (WGS) entry which is preliminary data.</text>
</comment>
<protein>
    <submittedName>
        <fullName evidence="2">Uncharacterized protein</fullName>
    </submittedName>
</protein>
<evidence type="ECO:0000313" key="2">
    <source>
        <dbReference type="EMBL" id="EFU32042.1"/>
    </source>
</evidence>
<reference evidence="2 3" key="1">
    <citation type="submission" date="2010-10" db="EMBL/GenBank/DDBJ databases">
        <authorList>
            <person name="Muzny D."/>
            <person name="Qin X."/>
            <person name="Deng J."/>
            <person name="Jiang H."/>
            <person name="Liu Y."/>
            <person name="Qu J."/>
            <person name="Song X.-Z."/>
            <person name="Zhang L."/>
            <person name="Thornton R."/>
            <person name="Coyle M."/>
            <person name="Francisco L."/>
            <person name="Jackson L."/>
            <person name="Javaid M."/>
            <person name="Korchina V."/>
            <person name="Kovar C."/>
            <person name="Mata R."/>
            <person name="Mathew T."/>
            <person name="Ngo R."/>
            <person name="Nguyen L."/>
            <person name="Nguyen N."/>
            <person name="Okwuonu G."/>
            <person name="Ongeri F."/>
            <person name="Pham C."/>
            <person name="Simmons D."/>
            <person name="Wilczek-Boney K."/>
            <person name="Hale W."/>
            <person name="Jakkamsetti A."/>
            <person name="Pham P."/>
            <person name="Ruth R."/>
            <person name="San Lucas F."/>
            <person name="Warren J."/>
            <person name="Zhang J."/>
            <person name="Zhao Z."/>
            <person name="Zhou C."/>
            <person name="Zhu D."/>
            <person name="Lee S."/>
            <person name="Bess C."/>
            <person name="Blankenburg K."/>
            <person name="Forbes L."/>
            <person name="Fu Q."/>
            <person name="Gubbala S."/>
            <person name="Hirani K."/>
            <person name="Jayaseelan J.C."/>
            <person name="Lara F."/>
            <person name="Munidasa M."/>
            <person name="Palculict T."/>
            <person name="Patil S."/>
            <person name="Pu L.-L."/>
            <person name="Saada N."/>
            <person name="Tang L."/>
            <person name="Weissenberger G."/>
            <person name="Zhu Y."/>
            <person name="Hemphill L."/>
            <person name="Shang Y."/>
            <person name="Youmans B."/>
            <person name="Ayvaz T."/>
            <person name="Ross M."/>
            <person name="Santibanez J."/>
            <person name="Aqrawi P."/>
            <person name="Gross S."/>
            <person name="Joshi V."/>
            <person name="Fowler G."/>
            <person name="Nazareth L."/>
            <person name="Reid J."/>
            <person name="Worley K."/>
            <person name="Petrosino J."/>
            <person name="Highlander S."/>
            <person name="Gibbs R."/>
        </authorList>
    </citation>
    <scope>NUCLEOTIDE SEQUENCE [LARGE SCALE GENOMIC DNA]</scope>
    <source>
        <strain evidence="2 3">ATCC 33574</strain>
    </source>
</reference>
<gene>
    <name evidence="2" type="ORF">HMPREF6485_0015</name>
</gene>
<dbReference type="InterPro" id="IPR007298">
    <property type="entry name" value="Cu-R_lipoprotein_NlpE"/>
</dbReference>
<keyword evidence="1" id="KW-0472">Membrane</keyword>
<organism evidence="2 3">
    <name type="scientific">Segatella buccae ATCC 33574</name>
    <dbReference type="NCBI Taxonomy" id="873513"/>
    <lineage>
        <taxon>Bacteria</taxon>
        <taxon>Pseudomonadati</taxon>
        <taxon>Bacteroidota</taxon>
        <taxon>Bacteroidia</taxon>
        <taxon>Bacteroidales</taxon>
        <taxon>Prevotellaceae</taxon>
        <taxon>Segatella</taxon>
    </lineage>
</organism>
<name>E6K330_9BACT</name>
<keyword evidence="3" id="KW-1185">Reference proteome</keyword>